<feature type="transmembrane region" description="Helical" evidence="7">
    <location>
        <begin position="109"/>
        <end position="125"/>
    </location>
</feature>
<sequence>MQSEIISAITGSAISFLVVIALTPVLIRSLAKHNWTVKDVNRAGGAMVPRPGGPVIIAAIIISEISIFFLLPQSELVAKQIAAILTTTSAAFVIGFIDDRKVMGGWFKPLALAASSIPIIALGVYEPNLAFPIFGEVKIPALYLGVIVIMISITGNTINSIDVMNGIASGFMAIASIALVLSLIILQKYNVAIMALPLVFASLAFYRYHKFPSKIFPGDSGALTLGAMYGVIAIIGRVEVVAAIALLPAVINSFLFLSSVKKIVEHRQIKGPTTHTADNKITATKEKDAPITLVRLLVAAKPLTEKEIGFAIFRLAAFSAVLALISAFLMGVRIWGNP</sequence>
<comment type="subcellular location">
    <subcellularLocation>
        <location evidence="1">Cell membrane</location>
        <topology evidence="1">Multi-pass membrane protein</topology>
    </subcellularLocation>
</comment>
<feature type="transmembrane region" description="Helical" evidence="7">
    <location>
        <begin position="191"/>
        <end position="208"/>
    </location>
</feature>
<protein>
    <submittedName>
        <fullName evidence="8">Glycosyl transferase family 4</fullName>
    </submittedName>
</protein>
<evidence type="ECO:0000256" key="7">
    <source>
        <dbReference type="SAM" id="Phobius"/>
    </source>
</evidence>
<comment type="caution">
    <text evidence="8">The sequence shown here is derived from an EMBL/GenBank/DDBJ whole genome shotgun (WGS) entry which is preliminary data.</text>
</comment>
<dbReference type="PANTHER" id="PTHR22926">
    <property type="entry name" value="PHOSPHO-N-ACETYLMURAMOYL-PENTAPEPTIDE-TRANSFERASE"/>
    <property type="match status" value="1"/>
</dbReference>
<reference evidence="8" key="1">
    <citation type="submission" date="2021-02" db="EMBL/GenBank/DDBJ databases">
        <authorList>
            <person name="Han P."/>
        </authorList>
    </citation>
    <scope>NUCLEOTIDE SEQUENCE</scope>
    <source>
        <strain evidence="8">Candidatus Nitrosotenuis uzonensis 5A</strain>
    </source>
</reference>
<feature type="transmembrane region" description="Helical" evidence="7">
    <location>
        <begin position="241"/>
        <end position="260"/>
    </location>
</feature>
<name>A0A812EWA1_9ARCH</name>
<dbReference type="PANTHER" id="PTHR22926:SF3">
    <property type="entry name" value="UNDECAPRENYL-PHOSPHATE ALPHA-N-ACETYLGLUCOSAMINYL 1-PHOSPHATE TRANSFERASE"/>
    <property type="match status" value="1"/>
</dbReference>
<dbReference type="CDD" id="cd06856">
    <property type="entry name" value="GT_GPT_archaea"/>
    <property type="match status" value="1"/>
</dbReference>
<dbReference type="RefSeq" id="WP_205099052.1">
    <property type="nucleotide sequence ID" value="NZ_CAJNAQ010000005.1"/>
</dbReference>
<feature type="transmembrane region" description="Helical" evidence="7">
    <location>
        <begin position="52"/>
        <end position="71"/>
    </location>
</feature>
<evidence type="ECO:0000256" key="3">
    <source>
        <dbReference type="ARBA" id="ARBA00022679"/>
    </source>
</evidence>
<evidence type="ECO:0000256" key="6">
    <source>
        <dbReference type="ARBA" id="ARBA00023136"/>
    </source>
</evidence>
<keyword evidence="6 7" id="KW-0472">Membrane</keyword>
<feature type="transmembrane region" description="Helical" evidence="7">
    <location>
        <begin position="215"/>
        <end position="235"/>
    </location>
</feature>
<feature type="transmembrane region" description="Helical" evidence="7">
    <location>
        <begin position="311"/>
        <end position="335"/>
    </location>
</feature>
<proteinExistence type="predicted"/>
<dbReference type="GO" id="GO:0044038">
    <property type="term" value="P:cell wall macromolecule biosynthetic process"/>
    <property type="evidence" value="ECO:0007669"/>
    <property type="project" value="TreeGrafter"/>
</dbReference>
<keyword evidence="3 8" id="KW-0808">Transferase</keyword>
<dbReference type="Proteomes" id="UP000655759">
    <property type="component" value="Unassembled WGS sequence"/>
</dbReference>
<dbReference type="InterPro" id="IPR000715">
    <property type="entry name" value="Glycosyl_transferase_4"/>
</dbReference>
<feature type="transmembrane region" description="Helical" evidence="7">
    <location>
        <begin position="6"/>
        <end position="31"/>
    </location>
</feature>
<dbReference type="EMBL" id="CAJNAQ010000005">
    <property type="protein sequence ID" value="CAE6493616.1"/>
    <property type="molecule type" value="Genomic_DNA"/>
</dbReference>
<dbReference type="GO" id="GO:0016780">
    <property type="term" value="F:phosphotransferase activity, for other substituted phosphate groups"/>
    <property type="evidence" value="ECO:0007669"/>
    <property type="project" value="InterPro"/>
</dbReference>
<feature type="transmembrane region" description="Helical" evidence="7">
    <location>
        <begin position="167"/>
        <end position="185"/>
    </location>
</feature>
<evidence type="ECO:0000256" key="5">
    <source>
        <dbReference type="ARBA" id="ARBA00022989"/>
    </source>
</evidence>
<dbReference type="GO" id="GO:0005886">
    <property type="term" value="C:plasma membrane"/>
    <property type="evidence" value="ECO:0007669"/>
    <property type="project" value="UniProtKB-SubCell"/>
</dbReference>
<dbReference type="GO" id="GO:0071555">
    <property type="term" value="P:cell wall organization"/>
    <property type="evidence" value="ECO:0007669"/>
    <property type="project" value="TreeGrafter"/>
</dbReference>
<evidence type="ECO:0000256" key="1">
    <source>
        <dbReference type="ARBA" id="ARBA00004651"/>
    </source>
</evidence>
<keyword evidence="4 7" id="KW-0812">Transmembrane</keyword>
<feature type="transmembrane region" description="Helical" evidence="7">
    <location>
        <begin position="77"/>
        <end position="97"/>
    </location>
</feature>
<accession>A0A812EWA1</accession>
<keyword evidence="2" id="KW-1003">Cell membrane</keyword>
<organism evidence="8 9">
    <name type="scientific">Candidatus Nitrosotenuis uzonensis</name>
    <dbReference type="NCBI Taxonomy" id="1407055"/>
    <lineage>
        <taxon>Archaea</taxon>
        <taxon>Nitrososphaerota</taxon>
        <taxon>Candidatus Nitrosotenuis</taxon>
    </lineage>
</organism>
<feature type="transmembrane region" description="Helical" evidence="7">
    <location>
        <begin position="137"/>
        <end position="155"/>
    </location>
</feature>
<evidence type="ECO:0000256" key="4">
    <source>
        <dbReference type="ARBA" id="ARBA00022692"/>
    </source>
</evidence>
<keyword evidence="5 7" id="KW-1133">Transmembrane helix</keyword>
<gene>
    <name evidence="8" type="ORF">NUZ5A_50186</name>
</gene>
<evidence type="ECO:0000256" key="2">
    <source>
        <dbReference type="ARBA" id="ARBA00022475"/>
    </source>
</evidence>
<dbReference type="Pfam" id="PF00953">
    <property type="entry name" value="Glycos_transf_4"/>
    <property type="match status" value="1"/>
</dbReference>
<evidence type="ECO:0000313" key="8">
    <source>
        <dbReference type="EMBL" id="CAE6493616.1"/>
    </source>
</evidence>
<dbReference type="AlphaFoldDB" id="A0A812EWA1"/>
<evidence type="ECO:0000313" key="9">
    <source>
        <dbReference type="Proteomes" id="UP000655759"/>
    </source>
</evidence>